<proteinExistence type="predicted"/>
<sequence>MVAFYNNMAAKVNTSNLDQPAKTSLQKMGEIESNRKLTWADDKAQTQMLMQTITPEAGEETVRSSQVDTPKDFAGLRGGNSVLLGSPLDESQTTPLSQPRG</sequence>
<evidence type="ECO:0000313" key="4">
    <source>
        <dbReference type="WBParaSite" id="TCNE_0001215201-mRNA-1"/>
    </source>
</evidence>
<evidence type="ECO:0000313" key="2">
    <source>
        <dbReference type="EMBL" id="VDM43472.1"/>
    </source>
</evidence>
<evidence type="ECO:0000313" key="3">
    <source>
        <dbReference type="Proteomes" id="UP000050794"/>
    </source>
</evidence>
<dbReference type="WBParaSite" id="TCNE_0001215201-mRNA-1">
    <property type="protein sequence ID" value="TCNE_0001215201-mRNA-1"/>
    <property type="gene ID" value="TCNE_0001215201"/>
</dbReference>
<dbReference type="AlphaFoldDB" id="A0A183UUI2"/>
<keyword evidence="3" id="KW-1185">Reference proteome</keyword>
<organism evidence="3 4">
    <name type="scientific">Toxocara canis</name>
    <name type="common">Canine roundworm</name>
    <dbReference type="NCBI Taxonomy" id="6265"/>
    <lineage>
        <taxon>Eukaryota</taxon>
        <taxon>Metazoa</taxon>
        <taxon>Ecdysozoa</taxon>
        <taxon>Nematoda</taxon>
        <taxon>Chromadorea</taxon>
        <taxon>Rhabditida</taxon>
        <taxon>Spirurina</taxon>
        <taxon>Ascaridomorpha</taxon>
        <taxon>Ascaridoidea</taxon>
        <taxon>Toxocaridae</taxon>
        <taxon>Toxocara</taxon>
    </lineage>
</organism>
<reference evidence="2 3" key="2">
    <citation type="submission" date="2018-11" db="EMBL/GenBank/DDBJ databases">
        <authorList>
            <consortium name="Pathogen Informatics"/>
        </authorList>
    </citation>
    <scope>NUCLEOTIDE SEQUENCE [LARGE SCALE GENOMIC DNA]</scope>
</reference>
<evidence type="ECO:0000256" key="1">
    <source>
        <dbReference type="SAM" id="MobiDB-lite"/>
    </source>
</evidence>
<feature type="region of interest" description="Disordered" evidence="1">
    <location>
        <begin position="57"/>
        <end position="101"/>
    </location>
</feature>
<reference evidence="4" key="1">
    <citation type="submission" date="2016-06" db="UniProtKB">
        <authorList>
            <consortium name="WormBaseParasite"/>
        </authorList>
    </citation>
    <scope>IDENTIFICATION</scope>
</reference>
<feature type="compositionally biased region" description="Polar residues" evidence="1">
    <location>
        <begin position="89"/>
        <end position="101"/>
    </location>
</feature>
<dbReference type="Proteomes" id="UP000050794">
    <property type="component" value="Unassembled WGS sequence"/>
</dbReference>
<dbReference type="EMBL" id="UYWY01021136">
    <property type="protein sequence ID" value="VDM43472.1"/>
    <property type="molecule type" value="Genomic_DNA"/>
</dbReference>
<protein>
    <submittedName>
        <fullName evidence="4">Lipoprotein</fullName>
    </submittedName>
</protein>
<accession>A0A183UUI2</accession>
<gene>
    <name evidence="2" type="ORF">TCNE_LOCUS12151</name>
</gene>
<name>A0A183UUI2_TOXCA</name>